<feature type="transmembrane region" description="Helical" evidence="4">
    <location>
        <begin position="12"/>
        <end position="31"/>
    </location>
</feature>
<evidence type="ECO:0000256" key="2">
    <source>
        <dbReference type="ARBA" id="ARBA00022989"/>
    </source>
</evidence>
<dbReference type="EMBL" id="OW150024">
    <property type="protein sequence ID" value="CAH2032141.1"/>
    <property type="molecule type" value="Genomic_DNA"/>
</dbReference>
<evidence type="ECO:0000256" key="1">
    <source>
        <dbReference type="ARBA" id="ARBA00022692"/>
    </source>
</evidence>
<feature type="transmembrane region" description="Helical" evidence="4">
    <location>
        <begin position="164"/>
        <end position="181"/>
    </location>
</feature>
<dbReference type="PANTHER" id="PTHR23518">
    <property type="entry name" value="C-METHYLTRANSFERASE"/>
    <property type="match status" value="1"/>
</dbReference>
<dbReference type="InterPro" id="IPR011701">
    <property type="entry name" value="MFS"/>
</dbReference>
<organism evidence="5 6">
    <name type="scientific">Trichlorobacter ammonificans</name>
    <dbReference type="NCBI Taxonomy" id="2916410"/>
    <lineage>
        <taxon>Bacteria</taxon>
        <taxon>Pseudomonadati</taxon>
        <taxon>Thermodesulfobacteriota</taxon>
        <taxon>Desulfuromonadia</taxon>
        <taxon>Geobacterales</taxon>
        <taxon>Geobacteraceae</taxon>
        <taxon>Trichlorobacter</taxon>
    </lineage>
</organism>
<feature type="transmembrane region" description="Helical" evidence="4">
    <location>
        <begin position="354"/>
        <end position="373"/>
    </location>
</feature>
<keyword evidence="1 4" id="KW-0812">Transmembrane</keyword>
<feature type="transmembrane region" description="Helical" evidence="4">
    <location>
        <begin position="51"/>
        <end position="68"/>
    </location>
</feature>
<keyword evidence="6" id="KW-1185">Reference proteome</keyword>
<feature type="transmembrane region" description="Helical" evidence="4">
    <location>
        <begin position="137"/>
        <end position="158"/>
    </location>
</feature>
<feature type="transmembrane region" description="Helical" evidence="4">
    <location>
        <begin position="291"/>
        <end position="313"/>
    </location>
</feature>
<dbReference type="RefSeq" id="WP_305732916.1">
    <property type="nucleotide sequence ID" value="NZ_OW150024.1"/>
</dbReference>
<evidence type="ECO:0000313" key="5">
    <source>
        <dbReference type="EMBL" id="CAH2032141.1"/>
    </source>
</evidence>
<feature type="transmembrane region" description="Helical" evidence="4">
    <location>
        <begin position="99"/>
        <end position="116"/>
    </location>
</feature>
<feature type="transmembrane region" description="Helical" evidence="4">
    <location>
        <begin position="202"/>
        <end position="227"/>
    </location>
</feature>
<evidence type="ECO:0000313" key="6">
    <source>
        <dbReference type="Proteomes" id="UP001295463"/>
    </source>
</evidence>
<gene>
    <name evidence="5" type="ORF">GEAMG1_2305</name>
</gene>
<accession>A0ABM9DBS4</accession>
<dbReference type="PANTHER" id="PTHR23518:SF2">
    <property type="entry name" value="MAJOR FACILITATOR SUPERFAMILY TRANSPORTER"/>
    <property type="match status" value="1"/>
</dbReference>
<dbReference type="SUPFAM" id="SSF103473">
    <property type="entry name" value="MFS general substrate transporter"/>
    <property type="match status" value="1"/>
</dbReference>
<feature type="transmembrane region" description="Helical" evidence="4">
    <location>
        <begin position="325"/>
        <end position="348"/>
    </location>
</feature>
<dbReference type="InterPro" id="IPR036259">
    <property type="entry name" value="MFS_trans_sf"/>
</dbReference>
<reference evidence="5 6" key="1">
    <citation type="submission" date="2022-03" db="EMBL/GenBank/DDBJ databases">
        <authorList>
            <person name="Koch H."/>
        </authorList>
    </citation>
    <scope>NUCLEOTIDE SEQUENCE [LARGE SCALE GENOMIC DNA]</scope>
    <source>
        <strain evidence="5 6">G1</strain>
    </source>
</reference>
<proteinExistence type="predicted"/>
<sequence length="386" mass="42932">MLTAENQPMYRFLAVLTAASMVGLQGYTILFNNYAVETVNLDGFQVGLTQSIREVPGFLALTAIYVMLVIREHRLAALSIILLGGGVALTGLFPTFGGVALTTLIMSFGFHYYETVNQSLTLQYFSTHHSPLVMGRLRSLAAVSSIISAVLIWLMGFVLDYRGMFLAVGVVVMLGGLWATFRDPTHENVPPQKLRMFLKRRYWLYYALTFLSGARRQIYMVFSMFLLVKVFHFSVQAITVLFIINNLINWLINPMIGRAINAFGERTLCTVEYAGVIAVFLTYAWSSSKWVVAGMYILDYILFNFAVAIRTYFQKIAEPGDIAPTSAVGFTINHIAAVFLPALGGYLWMLDYRIPFLMGAVLGLVSLVLAQFIRIPVPRGTEAAAG</sequence>
<feature type="transmembrane region" description="Helical" evidence="4">
    <location>
        <begin position="75"/>
        <end position="93"/>
    </location>
</feature>
<evidence type="ECO:0000256" key="3">
    <source>
        <dbReference type="ARBA" id="ARBA00023136"/>
    </source>
</evidence>
<keyword evidence="2 4" id="KW-1133">Transmembrane helix</keyword>
<evidence type="ECO:0000256" key="4">
    <source>
        <dbReference type="SAM" id="Phobius"/>
    </source>
</evidence>
<dbReference type="Proteomes" id="UP001295463">
    <property type="component" value="Chromosome"/>
</dbReference>
<keyword evidence="3 4" id="KW-0472">Membrane</keyword>
<feature type="transmembrane region" description="Helical" evidence="4">
    <location>
        <begin position="233"/>
        <end position="252"/>
    </location>
</feature>
<dbReference type="Gene3D" id="1.20.1250.20">
    <property type="entry name" value="MFS general substrate transporter like domains"/>
    <property type="match status" value="2"/>
</dbReference>
<dbReference type="Pfam" id="PF07690">
    <property type="entry name" value="MFS_1"/>
    <property type="match status" value="1"/>
</dbReference>
<name>A0ABM9DBS4_9BACT</name>
<protein>
    <submittedName>
        <fullName evidence="5">Predicted arabinose efflux permease, MFS family</fullName>
    </submittedName>
</protein>